<dbReference type="RefSeq" id="WP_016196733.1">
    <property type="nucleotide sequence ID" value="NZ_AQPN01000116.1"/>
</dbReference>
<dbReference type="EMBL" id="AQPN01000116">
    <property type="protein sequence ID" value="EOR93426.1"/>
    <property type="molecule type" value="Genomic_DNA"/>
</dbReference>
<evidence type="ECO:0000313" key="1">
    <source>
        <dbReference type="EMBL" id="EOR93426.1"/>
    </source>
</evidence>
<gene>
    <name evidence="1" type="ORF">ADIARSV_3505</name>
</gene>
<name>R9GNY3_9SPHI</name>
<sequence length="85" mass="9965">MDNLKNQQNEKYTFVQILIPYDQRYSDNMENQQKQINAALDKFLLKIKPSSYRIINAQLVFLPETDQYGLSTSATIQHVLHIAYT</sequence>
<comment type="caution">
    <text evidence="1">The sequence shown here is derived from an EMBL/GenBank/DDBJ whole genome shotgun (WGS) entry which is preliminary data.</text>
</comment>
<organism evidence="1 2">
    <name type="scientific">Arcticibacter svalbardensis MN12-7</name>
    <dbReference type="NCBI Taxonomy" id="1150600"/>
    <lineage>
        <taxon>Bacteria</taxon>
        <taxon>Pseudomonadati</taxon>
        <taxon>Bacteroidota</taxon>
        <taxon>Sphingobacteriia</taxon>
        <taxon>Sphingobacteriales</taxon>
        <taxon>Sphingobacteriaceae</taxon>
        <taxon>Arcticibacter</taxon>
    </lineage>
</organism>
<proteinExistence type="predicted"/>
<protein>
    <submittedName>
        <fullName evidence="1">Uncharacterized protein</fullName>
    </submittedName>
</protein>
<dbReference type="Proteomes" id="UP000014174">
    <property type="component" value="Unassembled WGS sequence"/>
</dbReference>
<reference evidence="1 2" key="1">
    <citation type="journal article" date="2013" name="Genome Announc.">
        <title>Draft Genome Sequence of Arcticibacter svalbardensis Strain MN12-7T, a Member of the Family Sphingobacteriaceae Isolated from an Arctic Soil Sample.</title>
        <authorList>
            <person name="Shivaji S."/>
            <person name="Ara S."/>
            <person name="Prasad S."/>
            <person name="Manasa B.P."/>
            <person name="Begum Z."/>
            <person name="Singh A."/>
            <person name="Kumar Pinnaka A."/>
        </authorList>
    </citation>
    <scope>NUCLEOTIDE SEQUENCE [LARGE SCALE GENOMIC DNA]</scope>
    <source>
        <strain evidence="1 2">MN12-7</strain>
    </source>
</reference>
<dbReference type="AlphaFoldDB" id="R9GNY3"/>
<dbReference type="STRING" id="1150600.ADIARSV_3505"/>
<accession>R9GNY3</accession>
<evidence type="ECO:0000313" key="2">
    <source>
        <dbReference type="Proteomes" id="UP000014174"/>
    </source>
</evidence>
<keyword evidence="2" id="KW-1185">Reference proteome</keyword>